<gene>
    <name evidence="2" type="ORF">L2X98_30445</name>
</gene>
<proteinExistence type="predicted"/>
<sequence length="152" mass="16510">MHEALLVQIAHVHAALLGVDLLTVVCEEDRILGVHRDRPELLEEAEVVDLGSTGRLDVDTDPERLQLSDRFIDRRPKAPLVKAQRSEQPGGAGAHDGDVEHGSPLPRGGWTTMIVHDVVRDLDAEIPRRAGNFGIMGKGSARWTGANAGFCI</sequence>
<evidence type="ECO:0000313" key="2">
    <source>
        <dbReference type="EMBL" id="UUT34775.1"/>
    </source>
</evidence>
<keyword evidence="3" id="KW-1185">Reference proteome</keyword>
<protein>
    <submittedName>
        <fullName evidence="2">Uncharacterized protein</fullName>
    </submittedName>
</protein>
<feature type="region of interest" description="Disordered" evidence="1">
    <location>
        <begin position="75"/>
        <end position="108"/>
    </location>
</feature>
<accession>A0ABY5NHV6</accession>
<name>A0ABY5NHV6_9MICO</name>
<organism evidence="2 3">
    <name type="scientific">Microbacterium elymi</name>
    <dbReference type="NCBI Taxonomy" id="2909587"/>
    <lineage>
        <taxon>Bacteria</taxon>
        <taxon>Bacillati</taxon>
        <taxon>Actinomycetota</taxon>
        <taxon>Actinomycetes</taxon>
        <taxon>Micrococcales</taxon>
        <taxon>Microbacteriaceae</taxon>
        <taxon>Microbacterium</taxon>
    </lineage>
</organism>
<reference evidence="2" key="1">
    <citation type="submission" date="2022-01" db="EMBL/GenBank/DDBJ databases">
        <title>Microbacterium eymi and Microbacterium rhizovicinus sp. nov., isolated from the rhizospheric soil of Elymus tsukushiensis, a plant native to the Dokdo Islands, Republic of Korea.</title>
        <authorList>
            <person name="Hwang Y.J."/>
        </authorList>
    </citation>
    <scope>NUCLEOTIDE SEQUENCE</scope>
    <source>
        <strain evidence="2">KUDC0405</strain>
    </source>
</reference>
<evidence type="ECO:0000313" key="3">
    <source>
        <dbReference type="Proteomes" id="UP001054811"/>
    </source>
</evidence>
<evidence type="ECO:0000256" key="1">
    <source>
        <dbReference type="SAM" id="MobiDB-lite"/>
    </source>
</evidence>
<dbReference type="EMBL" id="CP091139">
    <property type="protein sequence ID" value="UUT34775.1"/>
    <property type="molecule type" value="Genomic_DNA"/>
</dbReference>
<dbReference type="Proteomes" id="UP001054811">
    <property type="component" value="Chromosome"/>
</dbReference>